<dbReference type="EMBL" id="GGEC01009526">
    <property type="protein sequence ID" value="MBW90009.1"/>
    <property type="molecule type" value="Transcribed_RNA"/>
</dbReference>
<reference evidence="3" key="1">
    <citation type="submission" date="2018-02" db="EMBL/GenBank/DDBJ databases">
        <title>Rhizophora mucronata_Transcriptome.</title>
        <authorList>
            <person name="Meera S.P."/>
            <person name="Sreeshan A."/>
            <person name="Augustine A."/>
        </authorList>
    </citation>
    <scope>NUCLEOTIDE SEQUENCE</scope>
    <source>
        <tissue evidence="3">Leaf</tissue>
    </source>
</reference>
<dbReference type="PROSITE" id="PS51375">
    <property type="entry name" value="PPR"/>
    <property type="match status" value="1"/>
</dbReference>
<dbReference type="AlphaFoldDB" id="A0A2P2J967"/>
<feature type="repeat" description="PPR" evidence="2">
    <location>
        <begin position="459"/>
        <end position="493"/>
    </location>
</feature>
<evidence type="ECO:0000256" key="1">
    <source>
        <dbReference type="ARBA" id="ARBA00022737"/>
    </source>
</evidence>
<dbReference type="GO" id="GO:0008380">
    <property type="term" value="P:RNA splicing"/>
    <property type="evidence" value="ECO:0007669"/>
    <property type="project" value="InterPro"/>
</dbReference>
<evidence type="ECO:0000256" key="2">
    <source>
        <dbReference type="PROSITE-ProRule" id="PRU00708"/>
    </source>
</evidence>
<keyword evidence="1" id="KW-0677">Repeat</keyword>
<proteinExistence type="predicted"/>
<accession>A0A2P2J967</accession>
<evidence type="ECO:0000313" key="3">
    <source>
        <dbReference type="EMBL" id="MBW90009.1"/>
    </source>
</evidence>
<dbReference type="Gene3D" id="1.25.40.10">
    <property type="entry name" value="Tetratricopeptide repeat domain"/>
    <property type="match status" value="2"/>
</dbReference>
<protein>
    <submittedName>
        <fullName evidence="3">Uncharacterized protein MANES_02G063000</fullName>
    </submittedName>
</protein>
<dbReference type="InterPro" id="IPR011990">
    <property type="entry name" value="TPR-like_helical_dom_sf"/>
</dbReference>
<dbReference type="NCBIfam" id="TIGR00756">
    <property type="entry name" value="PPR"/>
    <property type="match status" value="1"/>
</dbReference>
<dbReference type="PANTHER" id="PTHR47003">
    <property type="entry name" value="OS01G0970900 PROTEIN"/>
    <property type="match status" value="1"/>
</dbReference>
<organism evidence="3">
    <name type="scientific">Rhizophora mucronata</name>
    <name type="common">Asiatic mangrove</name>
    <dbReference type="NCBI Taxonomy" id="61149"/>
    <lineage>
        <taxon>Eukaryota</taxon>
        <taxon>Viridiplantae</taxon>
        <taxon>Streptophyta</taxon>
        <taxon>Embryophyta</taxon>
        <taxon>Tracheophyta</taxon>
        <taxon>Spermatophyta</taxon>
        <taxon>Magnoliopsida</taxon>
        <taxon>eudicotyledons</taxon>
        <taxon>Gunneridae</taxon>
        <taxon>Pentapetalae</taxon>
        <taxon>rosids</taxon>
        <taxon>fabids</taxon>
        <taxon>Malpighiales</taxon>
        <taxon>Rhizophoraceae</taxon>
        <taxon>Rhizophora</taxon>
    </lineage>
</organism>
<dbReference type="InterPro" id="IPR044578">
    <property type="entry name" value="BIR6-like"/>
</dbReference>
<name>A0A2P2J967_RHIMU</name>
<sequence>MRHSWRFLLFRSYSCSSSQITTQSFHHFQVHSSSVFLRRLSSSHTLLHTQLANIENPINPNSQIACSFSTEPLVEPKNEDPDHLLLTDMFTKSYETHAIDKEVDSHNVLMTKDLVLKVLKSLESRPDAARLFFQWVGSRDSVLLTSKMYNLMLRILGVNGFVEEFWDLIETMKLKGYGVSKGTRDKVMEKFQKEGLTGDMERLKGFLASGSTDNSIEKIGLRMSRIIRNQVWGDPVEEQIRGLNVAFSTYLVRVVLENLAMEPMKALILFRWVEESGLVKHDEKSYNAITLVLGREDCQDRFWKIVDEMRIKGFEMDAKVYGKILERFLKRKMLKEAVDLYDFAMCGANKPSVHCCTILLKKIVAAKDLDMVLFSRVLRIFIGNENALTDSMLDAVLKSLTSVGRFGECNKVLKEMKEGGLVVSSNMQSKIAFRLSSAGKEDEPGEFVKHMEATGNNLDYKAWASLIEGHCASGELEKASDCFQTMVAKEGVSKAGYALELLVRAHCRRNRAVDACKLLHDYVGENQLRPFYSTYKTLTRKLLVQDGFKDALSLLDLMKNDGFPPFVDPFIEYVSKYGTSDDAIAFLKAMSSKKFPSISVVLRVFDAVFKARRYRMAQDLLSKCPAFIRNNADVLNLFYSIKLSKDTSAAAVAV</sequence>
<dbReference type="PANTHER" id="PTHR47003:SF3">
    <property type="entry name" value="SMALL RIBOSOMAL SUBUNIT PROTEIN MS81 (RPPR8)"/>
    <property type="match status" value="1"/>
</dbReference>
<dbReference type="InterPro" id="IPR002885">
    <property type="entry name" value="PPR_rpt"/>
</dbReference>
<dbReference type="Pfam" id="PF01535">
    <property type="entry name" value="PPR"/>
    <property type="match status" value="3"/>
</dbReference>